<feature type="region of interest" description="Disordered" evidence="1">
    <location>
        <begin position="570"/>
        <end position="595"/>
    </location>
</feature>
<dbReference type="Pfam" id="PF17667">
    <property type="entry name" value="Pkinase_fungal"/>
    <property type="match status" value="1"/>
</dbReference>
<accession>A0A1Y2IMR5</accession>
<evidence type="ECO:0000313" key="3">
    <source>
        <dbReference type="EMBL" id="OSD02406.1"/>
    </source>
</evidence>
<dbReference type="AlphaFoldDB" id="A0A1Y2IMR5"/>
<dbReference type="OrthoDB" id="3265188at2759"/>
<feature type="compositionally biased region" description="Polar residues" evidence="1">
    <location>
        <begin position="570"/>
        <end position="587"/>
    </location>
</feature>
<sequence length="608" mass="68297">MSSSRGAYNVPLALNAEHRESAESRLRRHIADCKGCTIGPMPPDMFLKELLPMPTNNARDRLSSRSAFSGVPQRANSPSRIYVPLRLQIQALNKRTKSKSRCPGLEFVDTYERSRRSTDPEYAKPHICCFTSENANIVRDASSRTRLEFAYTELFFQVASDPAADIFVDPPSDASEGSRSAHDIARKFEDGSIREEAELLYGLHIAYATELSAAKRGLDTTVTLASPHEEATFRDAITEEVRLQLDIDGDELEKAVSAHYLRGHVTIIPITPQQPFDSAEKPHRFIVSRPIVSPLSLAGRGTREFWAVDAVGASIGQNRSREISCANSTTSACPTSPYLQSTATCQWILRYIANQTLRGTEELLYGTHDALTAMKDAYTMDSRIHRDLSVGNIILVKEPDRMVRKGYLIDWEASDRVDDGGEALHAGRAVNGKHTLADDLEALLYVVLYCGLYYLPHNHSIEEVEGVRQQFFEWYIRWPGDILHGGVGKLANAEDRLFTDHLHFESAALDEWLQTVMDFHCRRLGSKEAPDDMWTIDKLDAFWTEFLETHQLERDNRQVHMLSAIESLGSTTNSHTPVNDSKLQPGNIQHPPSERTYTCTAQRFGSDK</sequence>
<protein>
    <recommendedName>
        <fullName evidence="2">Fungal-type protein kinase domain-containing protein</fullName>
    </recommendedName>
</protein>
<proteinExistence type="predicted"/>
<dbReference type="InterPro" id="IPR040976">
    <property type="entry name" value="Pkinase_fungal"/>
</dbReference>
<dbReference type="Proteomes" id="UP000193067">
    <property type="component" value="Unassembled WGS sequence"/>
</dbReference>
<dbReference type="EMBL" id="KZ084105">
    <property type="protein sequence ID" value="OSD02406.1"/>
    <property type="molecule type" value="Genomic_DNA"/>
</dbReference>
<feature type="domain" description="Fungal-type protein kinase" evidence="2">
    <location>
        <begin position="360"/>
        <end position="449"/>
    </location>
</feature>
<dbReference type="InterPro" id="IPR011009">
    <property type="entry name" value="Kinase-like_dom_sf"/>
</dbReference>
<reference evidence="3 4" key="1">
    <citation type="journal article" date="2015" name="Biotechnol. Biofuels">
        <title>Enhanced degradation of softwood versus hardwood by the white-rot fungus Pycnoporus coccineus.</title>
        <authorList>
            <person name="Couturier M."/>
            <person name="Navarro D."/>
            <person name="Chevret D."/>
            <person name="Henrissat B."/>
            <person name="Piumi F."/>
            <person name="Ruiz-Duenas F.J."/>
            <person name="Martinez A.T."/>
            <person name="Grigoriev I.V."/>
            <person name="Riley R."/>
            <person name="Lipzen A."/>
            <person name="Berrin J.G."/>
            <person name="Master E.R."/>
            <person name="Rosso M.N."/>
        </authorList>
    </citation>
    <scope>NUCLEOTIDE SEQUENCE [LARGE SCALE GENOMIC DNA]</scope>
    <source>
        <strain evidence="3 4">BRFM310</strain>
    </source>
</reference>
<name>A0A1Y2IMR5_TRAC3</name>
<keyword evidence="4" id="KW-1185">Reference proteome</keyword>
<dbReference type="STRING" id="1353009.A0A1Y2IMR5"/>
<gene>
    <name evidence="3" type="ORF">PYCCODRAFT_1459093</name>
</gene>
<evidence type="ECO:0000259" key="2">
    <source>
        <dbReference type="Pfam" id="PF17667"/>
    </source>
</evidence>
<dbReference type="SUPFAM" id="SSF56112">
    <property type="entry name" value="Protein kinase-like (PK-like)"/>
    <property type="match status" value="1"/>
</dbReference>
<organism evidence="3 4">
    <name type="scientific">Trametes coccinea (strain BRFM310)</name>
    <name type="common">Pycnoporus coccineus</name>
    <dbReference type="NCBI Taxonomy" id="1353009"/>
    <lineage>
        <taxon>Eukaryota</taxon>
        <taxon>Fungi</taxon>
        <taxon>Dikarya</taxon>
        <taxon>Basidiomycota</taxon>
        <taxon>Agaricomycotina</taxon>
        <taxon>Agaricomycetes</taxon>
        <taxon>Polyporales</taxon>
        <taxon>Polyporaceae</taxon>
        <taxon>Trametes</taxon>
    </lineage>
</organism>
<evidence type="ECO:0000313" key="4">
    <source>
        <dbReference type="Proteomes" id="UP000193067"/>
    </source>
</evidence>
<evidence type="ECO:0000256" key="1">
    <source>
        <dbReference type="SAM" id="MobiDB-lite"/>
    </source>
</evidence>